<dbReference type="EMBL" id="DWWA01000054">
    <property type="protein sequence ID" value="HJC73252.1"/>
    <property type="molecule type" value="Genomic_DNA"/>
</dbReference>
<gene>
    <name evidence="2" type="ORF">H9698_10750</name>
</gene>
<comment type="caution">
    <text evidence="2">The sequence shown here is derived from an EMBL/GenBank/DDBJ whole genome shotgun (WGS) entry which is preliminary data.</text>
</comment>
<evidence type="ECO:0000313" key="3">
    <source>
        <dbReference type="Proteomes" id="UP000823918"/>
    </source>
</evidence>
<reference evidence="2" key="1">
    <citation type="journal article" date="2021" name="PeerJ">
        <title>Extensive microbial diversity within the chicken gut microbiome revealed by metagenomics and culture.</title>
        <authorList>
            <person name="Gilroy R."/>
            <person name="Ravi A."/>
            <person name="Getino M."/>
            <person name="Pursley I."/>
            <person name="Horton D.L."/>
            <person name="Alikhan N.F."/>
            <person name="Baker D."/>
            <person name="Gharbi K."/>
            <person name="Hall N."/>
            <person name="Watson M."/>
            <person name="Adriaenssens E.M."/>
            <person name="Foster-Nyarko E."/>
            <person name="Jarju S."/>
            <person name="Secka A."/>
            <person name="Antonio M."/>
            <person name="Oren A."/>
            <person name="Chaudhuri R.R."/>
            <person name="La Ragione R."/>
            <person name="Hildebrand F."/>
            <person name="Pallen M.J."/>
        </authorList>
    </citation>
    <scope>NUCLEOTIDE SEQUENCE</scope>
    <source>
        <strain evidence="2">5933</strain>
    </source>
</reference>
<protein>
    <submittedName>
        <fullName evidence="2">Uncharacterized protein</fullName>
    </submittedName>
</protein>
<reference evidence="2" key="2">
    <citation type="submission" date="2021-04" db="EMBL/GenBank/DDBJ databases">
        <authorList>
            <person name="Gilroy R."/>
        </authorList>
    </citation>
    <scope>NUCLEOTIDE SEQUENCE</scope>
    <source>
        <strain evidence="2">5933</strain>
    </source>
</reference>
<sequence length="216" mass="24964">MKAKESISFPMDFETYYSQYCACVRRAVKADREDRLAKTSKGRRFAEQFLLFVGMAALAFFIGKELVDSFGSTHPATWAAVIGMVILILLPFLNEVFGWSRNLRLRNQLEQARQRIAEKNFNGIRVDFFADRAEIYVQKLQGEKGELLRSAPISPYIRVEHNEDNLLCFFTRASKDVFVVDLSRVDPDQASRLLDYVKQRFYFREEETSQNSSASV</sequence>
<accession>A0A9D2Q5H6</accession>
<keyword evidence="1" id="KW-0472">Membrane</keyword>
<feature type="transmembrane region" description="Helical" evidence="1">
    <location>
        <begin position="75"/>
        <end position="97"/>
    </location>
</feature>
<keyword evidence="1" id="KW-0812">Transmembrane</keyword>
<organism evidence="2 3">
    <name type="scientific">Candidatus Ruthenibacterium merdavium</name>
    <dbReference type="NCBI Taxonomy" id="2838752"/>
    <lineage>
        <taxon>Bacteria</taxon>
        <taxon>Bacillati</taxon>
        <taxon>Bacillota</taxon>
        <taxon>Clostridia</taxon>
        <taxon>Eubacteriales</taxon>
        <taxon>Oscillospiraceae</taxon>
        <taxon>Ruthenibacterium</taxon>
    </lineage>
</organism>
<name>A0A9D2Q5H6_9FIRM</name>
<evidence type="ECO:0000256" key="1">
    <source>
        <dbReference type="SAM" id="Phobius"/>
    </source>
</evidence>
<dbReference type="Proteomes" id="UP000823918">
    <property type="component" value="Unassembled WGS sequence"/>
</dbReference>
<feature type="transmembrane region" description="Helical" evidence="1">
    <location>
        <begin position="45"/>
        <end position="63"/>
    </location>
</feature>
<dbReference type="AlphaFoldDB" id="A0A9D2Q5H6"/>
<evidence type="ECO:0000313" key="2">
    <source>
        <dbReference type="EMBL" id="HJC73252.1"/>
    </source>
</evidence>
<keyword evidence="1" id="KW-1133">Transmembrane helix</keyword>
<proteinExistence type="predicted"/>